<dbReference type="Proteomes" id="UP000025227">
    <property type="component" value="Unplaced"/>
</dbReference>
<reference evidence="2" key="1">
    <citation type="submission" date="2020-12" db="UniProtKB">
        <authorList>
            <consortium name="WormBaseParasite"/>
        </authorList>
    </citation>
    <scope>IDENTIFICATION</scope>
    <source>
        <strain evidence="2">MHco3</strain>
    </source>
</reference>
<keyword evidence="1" id="KW-1185">Reference proteome</keyword>
<sequence>MGSDHPSALDSVLHCVERAAKFSNRGPKIVVNWNHFASLTSSWEDSVCENIDGEYNRLVEHLHGSAREADSLKDAEKRLPLKAFELTRQRGISSASGNNQLTSKLAQLDDA</sequence>
<dbReference type="OrthoDB" id="410104at2759"/>
<evidence type="ECO:0000313" key="1">
    <source>
        <dbReference type="Proteomes" id="UP000025227"/>
    </source>
</evidence>
<name>A0A7I4YUA5_HAECO</name>
<proteinExistence type="predicted"/>
<dbReference type="OMA" id="DSVCENI"/>
<evidence type="ECO:0000313" key="2">
    <source>
        <dbReference type="WBParaSite" id="HCON_00141420-00001"/>
    </source>
</evidence>
<dbReference type="AlphaFoldDB" id="A0A7I4YUA5"/>
<protein>
    <submittedName>
        <fullName evidence="2">Uncharacterized protein</fullName>
    </submittedName>
</protein>
<accession>A0A7I4YUA5</accession>
<dbReference type="WBParaSite" id="HCON_00141420-00001">
    <property type="protein sequence ID" value="HCON_00141420-00001"/>
    <property type="gene ID" value="HCON_00141420"/>
</dbReference>
<organism evidence="1 2">
    <name type="scientific">Haemonchus contortus</name>
    <name type="common">Barber pole worm</name>
    <dbReference type="NCBI Taxonomy" id="6289"/>
    <lineage>
        <taxon>Eukaryota</taxon>
        <taxon>Metazoa</taxon>
        <taxon>Ecdysozoa</taxon>
        <taxon>Nematoda</taxon>
        <taxon>Chromadorea</taxon>
        <taxon>Rhabditida</taxon>
        <taxon>Rhabditina</taxon>
        <taxon>Rhabditomorpha</taxon>
        <taxon>Strongyloidea</taxon>
        <taxon>Trichostrongylidae</taxon>
        <taxon>Haemonchus</taxon>
    </lineage>
</organism>